<dbReference type="Proteomes" id="UP000238982">
    <property type="component" value="Unassembled WGS sequence"/>
</dbReference>
<dbReference type="Pfam" id="PF01610">
    <property type="entry name" value="DDE_Tnp_ISL3"/>
    <property type="match status" value="1"/>
</dbReference>
<feature type="domain" description="Transposase IS204/IS1001/IS1096/IS1165 DDE" evidence="1">
    <location>
        <begin position="1"/>
        <end position="51"/>
    </location>
</feature>
<reference evidence="2 3" key="1">
    <citation type="submission" date="2018-03" db="EMBL/GenBank/DDBJ databases">
        <authorList>
            <person name="Keele B.F."/>
        </authorList>
    </citation>
    <scope>NUCLEOTIDE SEQUENCE [LARGE SCALE GENOMIC DNA]</scope>
    <source>
        <strain evidence="2 3">AU19729</strain>
    </source>
</reference>
<evidence type="ECO:0000313" key="2">
    <source>
        <dbReference type="EMBL" id="PRF62086.1"/>
    </source>
</evidence>
<comment type="caution">
    <text evidence="2">The sequence shown here is derived from an EMBL/GenBank/DDBJ whole genome shotgun (WGS) entry which is preliminary data.</text>
</comment>
<organism evidence="2 3">
    <name type="scientific">Burkholderia multivorans</name>
    <dbReference type="NCBI Taxonomy" id="87883"/>
    <lineage>
        <taxon>Bacteria</taxon>
        <taxon>Pseudomonadati</taxon>
        <taxon>Pseudomonadota</taxon>
        <taxon>Betaproteobacteria</taxon>
        <taxon>Burkholderiales</taxon>
        <taxon>Burkholderiaceae</taxon>
        <taxon>Burkholderia</taxon>
        <taxon>Burkholderia cepacia complex</taxon>
    </lineage>
</organism>
<gene>
    <name evidence="2" type="ORF">C6Q15_09985</name>
</gene>
<sequence>MRSKVELMKEIAHLIRRHLEGIVASTQTRQTNGFIEAIDGRFQAAKRKARG</sequence>
<dbReference type="EMBL" id="PVGH01000045">
    <property type="protein sequence ID" value="PRF62086.1"/>
    <property type="molecule type" value="Genomic_DNA"/>
</dbReference>
<evidence type="ECO:0000313" key="3">
    <source>
        <dbReference type="Proteomes" id="UP000238982"/>
    </source>
</evidence>
<protein>
    <recommendedName>
        <fullName evidence="1">Transposase IS204/IS1001/IS1096/IS1165 DDE domain-containing protein</fullName>
    </recommendedName>
</protein>
<evidence type="ECO:0000259" key="1">
    <source>
        <dbReference type="Pfam" id="PF01610"/>
    </source>
</evidence>
<accession>A0A228EJX9</accession>
<proteinExistence type="predicted"/>
<name>A0A228EJX9_9BURK</name>
<dbReference type="AlphaFoldDB" id="A0A228EJX9"/>
<dbReference type="OrthoDB" id="5296931at2"/>
<dbReference type="InterPro" id="IPR002560">
    <property type="entry name" value="Transposase_DDE"/>
</dbReference>